<comment type="subcellular location">
    <subcellularLocation>
        <location evidence="1">Cell membrane</location>
        <topology evidence="1">Multi-pass membrane protein</topology>
    </subcellularLocation>
</comment>
<keyword evidence="5 7" id="KW-1133">Transmembrane helix</keyword>
<dbReference type="InterPro" id="IPR000620">
    <property type="entry name" value="EamA_dom"/>
</dbReference>
<keyword evidence="6 7" id="KW-0472">Membrane</keyword>
<feature type="transmembrane region" description="Helical" evidence="7">
    <location>
        <begin position="286"/>
        <end position="303"/>
    </location>
</feature>
<evidence type="ECO:0000256" key="6">
    <source>
        <dbReference type="ARBA" id="ARBA00023136"/>
    </source>
</evidence>
<feature type="transmembrane region" description="Helical" evidence="7">
    <location>
        <begin position="139"/>
        <end position="156"/>
    </location>
</feature>
<feature type="transmembrane region" description="Helical" evidence="7">
    <location>
        <begin position="113"/>
        <end position="132"/>
    </location>
</feature>
<feature type="domain" description="EamA" evidence="8">
    <location>
        <begin position="169"/>
        <end position="302"/>
    </location>
</feature>
<accession>A0A1I6ABL9</accession>
<dbReference type="Gene3D" id="1.10.3730.20">
    <property type="match status" value="1"/>
</dbReference>
<feature type="transmembrane region" description="Helical" evidence="7">
    <location>
        <begin position="52"/>
        <end position="72"/>
    </location>
</feature>
<dbReference type="PANTHER" id="PTHR32322">
    <property type="entry name" value="INNER MEMBRANE TRANSPORTER"/>
    <property type="match status" value="1"/>
</dbReference>
<organism evidence="9 10">
    <name type="scientific">Priestia endophytica DSM 13796</name>
    <dbReference type="NCBI Taxonomy" id="1121089"/>
    <lineage>
        <taxon>Bacteria</taxon>
        <taxon>Bacillati</taxon>
        <taxon>Bacillota</taxon>
        <taxon>Bacilli</taxon>
        <taxon>Bacillales</taxon>
        <taxon>Bacillaceae</taxon>
        <taxon>Priestia</taxon>
    </lineage>
</organism>
<feature type="transmembrane region" description="Helical" evidence="7">
    <location>
        <begin position="230"/>
        <end position="249"/>
    </location>
</feature>
<protein>
    <submittedName>
        <fullName evidence="9">Permease of the drug/metabolite transporter (DMT) superfamily</fullName>
    </submittedName>
</protein>
<keyword evidence="10" id="KW-1185">Reference proteome</keyword>
<reference evidence="9 10" key="1">
    <citation type="submission" date="2016-10" db="EMBL/GenBank/DDBJ databases">
        <authorList>
            <person name="Varghese N."/>
            <person name="Submissions S."/>
        </authorList>
    </citation>
    <scope>NUCLEOTIDE SEQUENCE [LARGE SCALE GENOMIC DNA]</scope>
    <source>
        <strain evidence="9 10">DSM 13796</strain>
    </source>
</reference>
<comment type="similarity">
    <text evidence="2">Belongs to the EamA transporter family.</text>
</comment>
<feature type="transmembrane region" description="Helical" evidence="7">
    <location>
        <begin position="261"/>
        <end position="280"/>
    </location>
</feature>
<evidence type="ECO:0000256" key="7">
    <source>
        <dbReference type="SAM" id="Phobius"/>
    </source>
</evidence>
<evidence type="ECO:0000256" key="4">
    <source>
        <dbReference type="ARBA" id="ARBA00022692"/>
    </source>
</evidence>
<evidence type="ECO:0000256" key="2">
    <source>
        <dbReference type="ARBA" id="ARBA00007362"/>
    </source>
</evidence>
<dbReference type="InterPro" id="IPR050638">
    <property type="entry name" value="AA-Vitamin_Transporters"/>
</dbReference>
<keyword evidence="4 7" id="KW-0812">Transmembrane</keyword>
<evidence type="ECO:0000259" key="8">
    <source>
        <dbReference type="Pfam" id="PF00892"/>
    </source>
</evidence>
<dbReference type="RefSeq" id="WP_061805282.1">
    <property type="nucleotide sequence ID" value="NZ_FOXX01000006.1"/>
</dbReference>
<comment type="caution">
    <text evidence="9">The sequence shown here is derived from an EMBL/GenBank/DDBJ whole genome shotgun (WGS) entry which is preliminary data.</text>
</comment>
<feature type="transmembrane region" description="Helical" evidence="7">
    <location>
        <begin position="84"/>
        <end position="101"/>
    </location>
</feature>
<proteinExistence type="inferred from homology"/>
<evidence type="ECO:0000256" key="1">
    <source>
        <dbReference type="ARBA" id="ARBA00004651"/>
    </source>
</evidence>
<feature type="domain" description="EamA" evidence="8">
    <location>
        <begin position="24"/>
        <end position="156"/>
    </location>
</feature>
<dbReference type="PANTHER" id="PTHR32322:SF18">
    <property type="entry name" value="S-ADENOSYLMETHIONINE_S-ADENOSYLHOMOCYSTEINE TRANSPORTER"/>
    <property type="match status" value="1"/>
</dbReference>
<feature type="transmembrane region" description="Helical" evidence="7">
    <location>
        <begin position="198"/>
        <end position="218"/>
    </location>
</feature>
<dbReference type="InterPro" id="IPR037185">
    <property type="entry name" value="EmrE-like"/>
</dbReference>
<evidence type="ECO:0000256" key="3">
    <source>
        <dbReference type="ARBA" id="ARBA00022475"/>
    </source>
</evidence>
<dbReference type="Proteomes" id="UP000182762">
    <property type="component" value="Unassembled WGS sequence"/>
</dbReference>
<dbReference type="EMBL" id="FOXX01000006">
    <property type="protein sequence ID" value="SFQ66020.1"/>
    <property type="molecule type" value="Genomic_DNA"/>
</dbReference>
<feature type="transmembrane region" description="Helical" evidence="7">
    <location>
        <begin position="21"/>
        <end position="40"/>
    </location>
</feature>
<evidence type="ECO:0000313" key="9">
    <source>
        <dbReference type="EMBL" id="SFQ66020.1"/>
    </source>
</evidence>
<evidence type="ECO:0000256" key="5">
    <source>
        <dbReference type="ARBA" id="ARBA00022989"/>
    </source>
</evidence>
<dbReference type="SUPFAM" id="SSF103481">
    <property type="entry name" value="Multidrug resistance efflux transporter EmrE"/>
    <property type="match status" value="2"/>
</dbReference>
<dbReference type="Pfam" id="PF00892">
    <property type="entry name" value="EamA"/>
    <property type="match status" value="2"/>
</dbReference>
<gene>
    <name evidence="9" type="ORF">SAMN02745910_02579</name>
</gene>
<sequence>MDTVLNQYEPKVKAKKVKKGLTLYIMATLIAVLFWSTSFVGTKIAYASFSPLTLGAARFMVAAIILGIIMLIKKDKTIPSLKDIGVMSLSGVLGTTLYFSMENIGVELTTASNAAIIIAAYPAITALIEFIFYKVKISWAKGIGILIALIGVYQISYNPHVAESGHALLGNVILVLAGFVFAFYNFTTRKVVKKYSMITISFYQTLAGAITFIPVAFIEKSSWKMPTMESFLVLLYLGIFCSVVAFLLYNYSLRKLSSSSAVTLMNLVPIFGVIFSVIVLHEVIRTAQIIGGIIVIFGVVLSMKESKSGKAKS</sequence>
<keyword evidence="3" id="KW-1003">Cell membrane</keyword>
<dbReference type="GeneID" id="93711224"/>
<evidence type="ECO:0000313" key="10">
    <source>
        <dbReference type="Proteomes" id="UP000182762"/>
    </source>
</evidence>
<feature type="transmembrane region" description="Helical" evidence="7">
    <location>
        <begin position="168"/>
        <end position="186"/>
    </location>
</feature>
<name>A0A1I6ABL9_9BACI</name>